<evidence type="ECO:0000256" key="10">
    <source>
        <dbReference type="SAM" id="Phobius"/>
    </source>
</evidence>
<keyword evidence="10" id="KW-0812">Transmembrane</keyword>
<evidence type="ECO:0000256" key="5">
    <source>
        <dbReference type="ARBA" id="ARBA00023002"/>
    </source>
</evidence>
<keyword evidence="3 8" id="KW-0349">Heme</keyword>
<reference evidence="11 12" key="1">
    <citation type="journal article" date="2017" name="Biotechnol. Biofuels">
        <title>Differential beta-glucosidase expression as a function of carbon source availability in Talaromyces amestolkiae: a genomic and proteomic approach.</title>
        <authorList>
            <person name="de Eugenio L.I."/>
            <person name="Mendez-Liter J.A."/>
            <person name="Nieto-Dominguez M."/>
            <person name="Alonso L."/>
            <person name="Gil-Munoz J."/>
            <person name="Barriuso J."/>
            <person name="Prieto A."/>
            <person name="Martinez M.J."/>
        </authorList>
    </citation>
    <scope>NUCLEOTIDE SEQUENCE [LARGE SCALE GENOMIC DNA]</scope>
    <source>
        <strain evidence="11 12">CIB</strain>
    </source>
</reference>
<dbReference type="InterPro" id="IPR001128">
    <property type="entry name" value="Cyt_P450"/>
</dbReference>
<evidence type="ECO:0000256" key="6">
    <source>
        <dbReference type="ARBA" id="ARBA00023004"/>
    </source>
</evidence>
<dbReference type="OrthoDB" id="1470350at2759"/>
<dbReference type="RefSeq" id="XP_040730743.1">
    <property type="nucleotide sequence ID" value="XM_040874362.1"/>
</dbReference>
<evidence type="ECO:0000256" key="3">
    <source>
        <dbReference type="ARBA" id="ARBA00022617"/>
    </source>
</evidence>
<dbReference type="EMBL" id="MIKG01000003">
    <property type="protein sequence ID" value="RAO66226.1"/>
    <property type="molecule type" value="Genomic_DNA"/>
</dbReference>
<accession>A0A364KRP8</accession>
<dbReference type="PANTHER" id="PTHR46300:SF1">
    <property type="entry name" value="P450, PUTATIVE (EUROFUNG)-RELATED"/>
    <property type="match status" value="1"/>
</dbReference>
<dbReference type="GO" id="GO:0016705">
    <property type="term" value="F:oxidoreductase activity, acting on paired donors, with incorporation or reduction of molecular oxygen"/>
    <property type="evidence" value="ECO:0007669"/>
    <property type="project" value="InterPro"/>
</dbReference>
<evidence type="ECO:0000256" key="8">
    <source>
        <dbReference type="PIRSR" id="PIRSR602401-1"/>
    </source>
</evidence>
<keyword evidence="12" id="KW-1185">Reference proteome</keyword>
<dbReference type="GO" id="GO:0005506">
    <property type="term" value="F:iron ion binding"/>
    <property type="evidence" value="ECO:0007669"/>
    <property type="project" value="InterPro"/>
</dbReference>
<dbReference type="Pfam" id="PF00067">
    <property type="entry name" value="p450"/>
    <property type="match status" value="1"/>
</dbReference>
<keyword evidence="7 9" id="KW-0503">Monooxygenase</keyword>
<evidence type="ECO:0000313" key="12">
    <source>
        <dbReference type="Proteomes" id="UP000249363"/>
    </source>
</evidence>
<name>A0A364KRP8_TALAM</name>
<dbReference type="Proteomes" id="UP000249363">
    <property type="component" value="Unassembled WGS sequence"/>
</dbReference>
<evidence type="ECO:0000313" key="11">
    <source>
        <dbReference type="EMBL" id="RAO66226.1"/>
    </source>
</evidence>
<dbReference type="CDD" id="cd11065">
    <property type="entry name" value="CYP64-like"/>
    <property type="match status" value="1"/>
</dbReference>
<sequence length="508" mass="57997">MSLNLYYHIVLLLLSGFLFFAVWQSRKSSSKLPPGPRGLPLIGNIHQAPRRDPWKTFNLWAEEYGPIFSLKYGQRIVIVLGSHKTASDLFSARTKIYSSRPIIRIQEYLTKGMHMGVMQYTPEWMKLRKTHTFLLSPHYCARYRQLQDLESMQLIYDMLETDSFSKQFRRYTASLGFALAYGTRIQRDDAEEIDQIERIAKVTDRFFSHGISLVLEMFPCVHDLWPVMLPLQKICDAFHQSTVEYFTTCMRAALQKGSWNWINAALEFPDTQTMSEITRVYNIGVLQEAALETTQSALNAFVLASVLNPAAVCKVQEELDKEVGDSRLPGFDDMTSLPYTQAFIKETLRWCPVAPLGAPHSNTEVDEYMGYEIPKGAVIVPNIWGMHRDPEIYHRPNDFLPERWLEQPDLPLSVFGFGKRICVGQELAMNSLFIIVSRMLWAFQISPASVGGRNVAIDPENMIQSIISGPSPFEASFTVRDSLRAQIIRVKWISSTAALDVPNFPLMD</sequence>
<keyword evidence="10" id="KW-0472">Membrane</keyword>
<comment type="similarity">
    <text evidence="2 9">Belongs to the cytochrome P450 family.</text>
</comment>
<dbReference type="InterPro" id="IPR017972">
    <property type="entry name" value="Cyt_P450_CS"/>
</dbReference>
<dbReference type="STRING" id="1196081.A0A364KRP8"/>
<dbReference type="InterPro" id="IPR036396">
    <property type="entry name" value="Cyt_P450_sf"/>
</dbReference>
<dbReference type="InterPro" id="IPR050364">
    <property type="entry name" value="Cytochrome_P450_fung"/>
</dbReference>
<evidence type="ECO:0000256" key="2">
    <source>
        <dbReference type="ARBA" id="ARBA00010617"/>
    </source>
</evidence>
<dbReference type="GO" id="GO:0004497">
    <property type="term" value="F:monooxygenase activity"/>
    <property type="evidence" value="ECO:0007669"/>
    <property type="project" value="UniProtKB-KW"/>
</dbReference>
<proteinExistence type="inferred from homology"/>
<comment type="cofactor">
    <cofactor evidence="1 8">
        <name>heme</name>
        <dbReference type="ChEBI" id="CHEBI:30413"/>
    </cofactor>
</comment>
<evidence type="ECO:0000256" key="9">
    <source>
        <dbReference type="RuleBase" id="RU000461"/>
    </source>
</evidence>
<dbReference type="PANTHER" id="PTHR46300">
    <property type="entry name" value="P450, PUTATIVE (EUROFUNG)-RELATED-RELATED"/>
    <property type="match status" value="1"/>
</dbReference>
<feature type="binding site" description="axial binding residue" evidence="8">
    <location>
        <position position="422"/>
    </location>
    <ligand>
        <name>heme</name>
        <dbReference type="ChEBI" id="CHEBI:30413"/>
    </ligand>
    <ligandPart>
        <name>Fe</name>
        <dbReference type="ChEBI" id="CHEBI:18248"/>
    </ligandPart>
</feature>
<dbReference type="PROSITE" id="PS00086">
    <property type="entry name" value="CYTOCHROME_P450"/>
    <property type="match status" value="1"/>
</dbReference>
<keyword evidence="4 8" id="KW-0479">Metal-binding</keyword>
<keyword evidence="10" id="KW-1133">Transmembrane helix</keyword>
<feature type="transmembrane region" description="Helical" evidence="10">
    <location>
        <begin position="6"/>
        <end position="23"/>
    </location>
</feature>
<dbReference type="Gene3D" id="1.10.630.10">
    <property type="entry name" value="Cytochrome P450"/>
    <property type="match status" value="1"/>
</dbReference>
<keyword evidence="6 8" id="KW-0408">Iron</keyword>
<keyword evidence="5 9" id="KW-0560">Oxidoreductase</keyword>
<evidence type="ECO:0008006" key="13">
    <source>
        <dbReference type="Google" id="ProtNLM"/>
    </source>
</evidence>
<protein>
    <recommendedName>
        <fullName evidence="13">Cytochrome P450</fullName>
    </recommendedName>
</protein>
<dbReference type="AlphaFoldDB" id="A0A364KRP8"/>
<dbReference type="SUPFAM" id="SSF48264">
    <property type="entry name" value="Cytochrome P450"/>
    <property type="match status" value="1"/>
</dbReference>
<gene>
    <name evidence="11" type="ORF">BHQ10_002238</name>
</gene>
<evidence type="ECO:0000256" key="4">
    <source>
        <dbReference type="ARBA" id="ARBA00022723"/>
    </source>
</evidence>
<evidence type="ECO:0000256" key="1">
    <source>
        <dbReference type="ARBA" id="ARBA00001971"/>
    </source>
</evidence>
<dbReference type="PRINTS" id="PR00385">
    <property type="entry name" value="P450"/>
</dbReference>
<evidence type="ECO:0000256" key="7">
    <source>
        <dbReference type="ARBA" id="ARBA00023033"/>
    </source>
</evidence>
<organism evidence="11 12">
    <name type="scientific">Talaromyces amestolkiae</name>
    <dbReference type="NCBI Taxonomy" id="1196081"/>
    <lineage>
        <taxon>Eukaryota</taxon>
        <taxon>Fungi</taxon>
        <taxon>Dikarya</taxon>
        <taxon>Ascomycota</taxon>
        <taxon>Pezizomycotina</taxon>
        <taxon>Eurotiomycetes</taxon>
        <taxon>Eurotiomycetidae</taxon>
        <taxon>Eurotiales</taxon>
        <taxon>Trichocomaceae</taxon>
        <taxon>Talaromyces</taxon>
        <taxon>Talaromyces sect. Talaromyces</taxon>
    </lineage>
</organism>
<comment type="caution">
    <text evidence="11">The sequence shown here is derived from an EMBL/GenBank/DDBJ whole genome shotgun (WGS) entry which is preliminary data.</text>
</comment>
<dbReference type="GO" id="GO:0020037">
    <property type="term" value="F:heme binding"/>
    <property type="evidence" value="ECO:0007669"/>
    <property type="project" value="InterPro"/>
</dbReference>
<dbReference type="GeneID" id="63791455"/>
<dbReference type="InterPro" id="IPR002401">
    <property type="entry name" value="Cyt_P450_E_grp-I"/>
</dbReference>
<dbReference type="PRINTS" id="PR00463">
    <property type="entry name" value="EP450I"/>
</dbReference>